<evidence type="ECO:0000313" key="3">
    <source>
        <dbReference type="EMBL" id="KAJ1519939.1"/>
    </source>
</evidence>
<dbReference type="SUPFAM" id="SSF47769">
    <property type="entry name" value="SAM/Pointed domain"/>
    <property type="match status" value="1"/>
</dbReference>
<keyword evidence="4" id="KW-1185">Reference proteome</keyword>
<dbReference type="CDD" id="cd09487">
    <property type="entry name" value="SAM_superfamily"/>
    <property type="match status" value="1"/>
</dbReference>
<comment type="caution">
    <text evidence="3">The sequence shown here is derived from an EMBL/GenBank/DDBJ whole genome shotgun (WGS) entry which is preliminary data.</text>
</comment>
<evidence type="ECO:0000259" key="2">
    <source>
        <dbReference type="PROSITE" id="PS50105"/>
    </source>
</evidence>
<dbReference type="AlphaFoldDB" id="A0AAV7X209"/>
<proteinExistence type="predicted"/>
<evidence type="ECO:0000313" key="4">
    <source>
        <dbReference type="Proteomes" id="UP001075354"/>
    </source>
</evidence>
<dbReference type="Gene3D" id="1.10.150.50">
    <property type="entry name" value="Transcription Factor, Ets-1"/>
    <property type="match status" value="1"/>
</dbReference>
<organism evidence="3 4">
    <name type="scientific">Megalurothrips usitatus</name>
    <name type="common">bean blossom thrips</name>
    <dbReference type="NCBI Taxonomy" id="439358"/>
    <lineage>
        <taxon>Eukaryota</taxon>
        <taxon>Metazoa</taxon>
        <taxon>Ecdysozoa</taxon>
        <taxon>Arthropoda</taxon>
        <taxon>Hexapoda</taxon>
        <taxon>Insecta</taxon>
        <taxon>Pterygota</taxon>
        <taxon>Neoptera</taxon>
        <taxon>Paraneoptera</taxon>
        <taxon>Thysanoptera</taxon>
        <taxon>Terebrantia</taxon>
        <taxon>Thripoidea</taxon>
        <taxon>Thripidae</taxon>
        <taxon>Megalurothrips</taxon>
    </lineage>
</organism>
<sequence length="194" mass="21996">MRSLPPETEGERDRQTERGSERQREACTRQAKPSPSLKLGRARDSLPVFEHTSRNTVFPGASYLHPEVPLEFSNPFSLTGSGFAVAGIVWSFRFPSIGSLSRRSKASLSTPVARPHIDTQRWLSVLDLDEYGDLFRKFDGVEDLLHFTEGDIKELGVRNSSHRARLMSSLVALKAKYEKGECVRVRRPARKRER</sequence>
<protein>
    <recommendedName>
        <fullName evidence="2">SAM domain-containing protein</fullName>
    </recommendedName>
</protein>
<dbReference type="SMART" id="SM00454">
    <property type="entry name" value="SAM"/>
    <property type="match status" value="1"/>
</dbReference>
<dbReference type="Proteomes" id="UP001075354">
    <property type="component" value="Chromosome 15"/>
</dbReference>
<dbReference type="InterPro" id="IPR013761">
    <property type="entry name" value="SAM/pointed_sf"/>
</dbReference>
<dbReference type="EMBL" id="JAPTSV010000015">
    <property type="protein sequence ID" value="KAJ1519939.1"/>
    <property type="molecule type" value="Genomic_DNA"/>
</dbReference>
<feature type="domain" description="SAM" evidence="2">
    <location>
        <begin position="118"/>
        <end position="176"/>
    </location>
</feature>
<gene>
    <name evidence="3" type="ORF">ONE63_004173</name>
</gene>
<feature type="region of interest" description="Disordered" evidence="1">
    <location>
        <begin position="1"/>
        <end position="43"/>
    </location>
</feature>
<feature type="compositionally biased region" description="Basic and acidic residues" evidence="1">
    <location>
        <begin position="9"/>
        <end position="27"/>
    </location>
</feature>
<reference evidence="3" key="1">
    <citation type="submission" date="2022-12" db="EMBL/GenBank/DDBJ databases">
        <title>Chromosome-level genome assembly of the bean flower thrips Megalurothrips usitatus.</title>
        <authorList>
            <person name="Ma L."/>
            <person name="Liu Q."/>
            <person name="Li H."/>
            <person name="Cai W."/>
        </authorList>
    </citation>
    <scope>NUCLEOTIDE SEQUENCE</scope>
    <source>
        <strain evidence="3">Cailab_2022a</strain>
    </source>
</reference>
<evidence type="ECO:0000256" key="1">
    <source>
        <dbReference type="SAM" id="MobiDB-lite"/>
    </source>
</evidence>
<dbReference type="Pfam" id="PF00536">
    <property type="entry name" value="SAM_1"/>
    <property type="match status" value="1"/>
</dbReference>
<dbReference type="PROSITE" id="PS50105">
    <property type="entry name" value="SAM_DOMAIN"/>
    <property type="match status" value="1"/>
</dbReference>
<dbReference type="InterPro" id="IPR001660">
    <property type="entry name" value="SAM"/>
</dbReference>
<accession>A0AAV7X209</accession>
<name>A0AAV7X209_9NEOP</name>